<accession>A0A367WAI9</accession>
<evidence type="ECO:0000313" key="3">
    <source>
        <dbReference type="Proteomes" id="UP000253226"/>
    </source>
</evidence>
<keyword evidence="1" id="KW-0732">Signal</keyword>
<evidence type="ECO:0000313" key="2">
    <source>
        <dbReference type="EMBL" id="RCK37601.1"/>
    </source>
</evidence>
<proteinExistence type="predicted"/>
<feature type="signal peptide" evidence="1">
    <location>
        <begin position="1"/>
        <end position="25"/>
    </location>
</feature>
<gene>
    <name evidence="2" type="ORF">TH19_10140</name>
</gene>
<organism evidence="2 3">
    <name type="scientific">Thalassospira profundimaris</name>
    <dbReference type="NCBI Taxonomy" id="502049"/>
    <lineage>
        <taxon>Bacteria</taxon>
        <taxon>Pseudomonadati</taxon>
        <taxon>Pseudomonadota</taxon>
        <taxon>Alphaproteobacteria</taxon>
        <taxon>Rhodospirillales</taxon>
        <taxon>Thalassospiraceae</taxon>
        <taxon>Thalassospira</taxon>
    </lineage>
</organism>
<sequence length="126" mass="13554">MKNMLRSFLSFLIAFSLIGTSASQAFTQMTKHSIGGNITEITICSADQPAKTILIDQNGNQVPEPVKCDCPACPNCLNTSVFNLPDAVRAIGHERTVLLINIPQPFDLADAFTNASVTARAPPHKV</sequence>
<reference evidence="2 3" key="1">
    <citation type="submission" date="2014-07" db="EMBL/GenBank/DDBJ databases">
        <title>Draft genome sequence of Thalassospira profundimaris 35.</title>
        <authorList>
            <person name="Lai Q."/>
            <person name="Shao Z."/>
        </authorList>
    </citation>
    <scope>NUCLEOTIDE SEQUENCE [LARGE SCALE GENOMIC DNA]</scope>
    <source>
        <strain evidence="2 3">35</strain>
    </source>
</reference>
<dbReference type="AlphaFoldDB" id="A0A367WAI9"/>
<protein>
    <recommendedName>
        <fullName evidence="4">DUF2946 domain-containing protein</fullName>
    </recommendedName>
</protein>
<evidence type="ECO:0000256" key="1">
    <source>
        <dbReference type="SAM" id="SignalP"/>
    </source>
</evidence>
<dbReference type="RefSeq" id="WP_114102136.1">
    <property type="nucleotide sequence ID" value="NZ_JPWF01000005.1"/>
</dbReference>
<evidence type="ECO:0008006" key="4">
    <source>
        <dbReference type="Google" id="ProtNLM"/>
    </source>
</evidence>
<dbReference type="EMBL" id="JPWF01000005">
    <property type="protein sequence ID" value="RCK37601.1"/>
    <property type="molecule type" value="Genomic_DNA"/>
</dbReference>
<dbReference type="Proteomes" id="UP000253226">
    <property type="component" value="Unassembled WGS sequence"/>
</dbReference>
<name>A0A367WAI9_9PROT</name>
<dbReference type="OrthoDB" id="7361374at2"/>
<feature type="chain" id="PRO_5017025227" description="DUF2946 domain-containing protein" evidence="1">
    <location>
        <begin position="26"/>
        <end position="126"/>
    </location>
</feature>
<comment type="caution">
    <text evidence="2">The sequence shown here is derived from an EMBL/GenBank/DDBJ whole genome shotgun (WGS) entry which is preliminary data.</text>
</comment>